<evidence type="ECO:0008006" key="3">
    <source>
        <dbReference type="Google" id="ProtNLM"/>
    </source>
</evidence>
<protein>
    <recommendedName>
        <fullName evidence="3">DUF3352 domain-containing protein</fullName>
    </recommendedName>
</protein>
<dbReference type="Proteomes" id="UP000190834">
    <property type="component" value="Unassembled WGS sequence"/>
</dbReference>
<dbReference type="EMBL" id="FUXB01000001">
    <property type="protein sequence ID" value="SJZ40294.1"/>
    <property type="molecule type" value="Genomic_DNA"/>
</dbReference>
<reference evidence="2" key="1">
    <citation type="submission" date="2017-02" db="EMBL/GenBank/DDBJ databases">
        <authorList>
            <person name="Varghese N."/>
            <person name="Submissions S."/>
        </authorList>
    </citation>
    <scope>NUCLEOTIDE SEQUENCE [LARGE SCALE GENOMIC DNA]</scope>
    <source>
        <strain evidence="2">DSM 19608</strain>
    </source>
</reference>
<gene>
    <name evidence="1" type="ORF">SAMN02745782_00147</name>
</gene>
<evidence type="ECO:0000313" key="2">
    <source>
        <dbReference type="Proteomes" id="UP000190834"/>
    </source>
</evidence>
<dbReference type="AlphaFoldDB" id="A0A1T4KCX5"/>
<dbReference type="RefSeq" id="WP_115174004.1">
    <property type="nucleotide sequence ID" value="NZ_FUXB01000001.1"/>
</dbReference>
<name>A0A1T4KCX5_VIBCI</name>
<dbReference type="STRING" id="1123491.SAMN02745782_00147"/>
<organism evidence="1 2">
    <name type="scientific">Vibrio cincinnatiensis DSM 19608</name>
    <dbReference type="NCBI Taxonomy" id="1123491"/>
    <lineage>
        <taxon>Bacteria</taxon>
        <taxon>Pseudomonadati</taxon>
        <taxon>Pseudomonadota</taxon>
        <taxon>Gammaproteobacteria</taxon>
        <taxon>Vibrionales</taxon>
        <taxon>Vibrionaceae</taxon>
        <taxon>Vibrio</taxon>
    </lineage>
</organism>
<evidence type="ECO:0000313" key="1">
    <source>
        <dbReference type="EMBL" id="SJZ40294.1"/>
    </source>
</evidence>
<sequence>MKKLLLASAVAAVAVGGYYYSSGSNVPSDPLFSLIPADSPLVVVQTEAYDHFEYVNAMGASEESLYDLFTGIELTPEQDFLVAYLEGYIQSATDKQALKAYLGAPDKVKPVFYTLGMIPVYKIELENTDAFWNTIDKTEQETGASHQLGKQDDIEYRRYKLSHEDAEDIGLVIAVDGNIATFTLDVPLFQDVNPLKLALGIDKPQKAFADSNILTALKSKYGKQYTAYGYLDHQEVVKGFTQPASNLLAQQIDRLQQLSPEPFIEEIRQPSCQSELATIAGHWPRTVSFARYLAQDGQASVDGKVVVESHNRVILNALKSIRGFMPQMTAQDSIFEVGFGLDVEKLAPAINMIWQDLQQPTYQCEWLSEIQQDMGEDNPSMMLSLGASMVNGMKGMHFTLNDMTLDTQNPFALQFEKLDFLFTLSAENPAVLLQTAQMFIPQLSQLALQPNGDAVDLSALIESETGISAPLSARLNDKHLALYSGERSETNSQRVLASPLTAKGLFQFSVNAPRVLELMEQVSDMTGESVPEDLSAGLGGNAVTQVIFDVNDHGFIFGYEHHVKTQK</sequence>
<dbReference type="GeneID" id="70583761"/>
<proteinExistence type="predicted"/>
<dbReference type="OrthoDB" id="5750169at2"/>
<keyword evidence="2" id="KW-1185">Reference proteome</keyword>
<accession>A0A1T4KCX5</accession>